<dbReference type="EMBL" id="CATOUU010000839">
    <property type="protein sequence ID" value="CAI9953495.1"/>
    <property type="molecule type" value="Genomic_DNA"/>
</dbReference>
<evidence type="ECO:0000313" key="1">
    <source>
        <dbReference type="EMBL" id="CAI9921813.1"/>
    </source>
</evidence>
<proteinExistence type="predicted"/>
<keyword evidence="7" id="KW-1185">Reference proteome</keyword>
<evidence type="ECO:0000313" key="4">
    <source>
        <dbReference type="EMBL" id="CAL6066704.1"/>
    </source>
</evidence>
<dbReference type="Proteomes" id="UP001642409">
    <property type="component" value="Unassembled WGS sequence"/>
</dbReference>
<name>A0AA86NMP4_9EUKA</name>
<protein>
    <submittedName>
        <fullName evidence="4">Hypothetical_protein</fullName>
    </submittedName>
</protein>
<gene>
    <name evidence="2" type="ORF">HINF_LOCUS28179</name>
    <name evidence="3" type="ORF">HINF_LOCUS41140</name>
    <name evidence="4" type="ORF">HINF_LOCUS52615</name>
    <name evidence="5" type="ORF">HINF_LOCUS56456</name>
    <name evidence="6" type="ORF">HINF_LOCUS68466</name>
    <name evidence="1" type="ORF">HINF_LOCUS9458</name>
</gene>
<evidence type="ECO:0000313" key="5">
    <source>
        <dbReference type="EMBL" id="CAL6074134.1"/>
    </source>
</evidence>
<evidence type="ECO:0000313" key="7">
    <source>
        <dbReference type="Proteomes" id="UP001642409"/>
    </source>
</evidence>
<dbReference type="AlphaFoldDB" id="A0AA86NMP4"/>
<sequence>MTYTLRPQSAPMKSAYVNYPPARPMSAILTPKPVSYNYKKEVTPKVTEQRFASASLARSRSQADFRGPLVNTPLPDYKPLNVTKILQKFTPIQTKSYQLPLIQLFPTPVKNQFSTPIPSTPKQPYSFSIVQTPKTPASNFKVTESCKLPCCKFSITSTPKLYKAEIKATFKPFVTGKYQKVEAGNTWTNRYNGGIYSHKWGFW</sequence>
<comment type="caution">
    <text evidence="1">The sequence shown here is derived from an EMBL/GenBank/DDBJ whole genome shotgun (WGS) entry which is preliminary data.</text>
</comment>
<evidence type="ECO:0000313" key="3">
    <source>
        <dbReference type="EMBL" id="CAI9953495.1"/>
    </source>
</evidence>
<evidence type="ECO:0000313" key="6">
    <source>
        <dbReference type="EMBL" id="CAL6096513.1"/>
    </source>
</evidence>
<organism evidence="1">
    <name type="scientific">Hexamita inflata</name>
    <dbReference type="NCBI Taxonomy" id="28002"/>
    <lineage>
        <taxon>Eukaryota</taxon>
        <taxon>Metamonada</taxon>
        <taxon>Diplomonadida</taxon>
        <taxon>Hexamitidae</taxon>
        <taxon>Hexamitinae</taxon>
        <taxon>Hexamita</taxon>
    </lineage>
</organism>
<dbReference type="EMBL" id="CATOUU010000678">
    <property type="protein sequence ID" value="CAI9940534.1"/>
    <property type="molecule type" value="Genomic_DNA"/>
</dbReference>
<evidence type="ECO:0000313" key="2">
    <source>
        <dbReference type="EMBL" id="CAI9940534.1"/>
    </source>
</evidence>
<dbReference type="EMBL" id="CAXDID020000305">
    <property type="protein sequence ID" value="CAL6074134.1"/>
    <property type="molecule type" value="Genomic_DNA"/>
</dbReference>
<reference evidence="4 7" key="2">
    <citation type="submission" date="2024-07" db="EMBL/GenBank/DDBJ databases">
        <authorList>
            <person name="Akdeniz Z."/>
        </authorList>
    </citation>
    <scope>NUCLEOTIDE SEQUENCE [LARGE SCALE GENOMIC DNA]</scope>
</reference>
<dbReference type="EMBL" id="CAXDID020000263">
    <property type="protein sequence ID" value="CAL6066704.1"/>
    <property type="molecule type" value="Genomic_DNA"/>
</dbReference>
<dbReference type="EMBL" id="CATOUU010000233">
    <property type="protein sequence ID" value="CAI9921813.1"/>
    <property type="molecule type" value="Genomic_DNA"/>
</dbReference>
<dbReference type="EMBL" id="CAXDID020000486">
    <property type="protein sequence ID" value="CAL6096513.1"/>
    <property type="molecule type" value="Genomic_DNA"/>
</dbReference>
<reference evidence="1" key="1">
    <citation type="submission" date="2023-06" db="EMBL/GenBank/DDBJ databases">
        <authorList>
            <person name="Kurt Z."/>
        </authorList>
    </citation>
    <scope>NUCLEOTIDE SEQUENCE</scope>
</reference>
<accession>A0AA86NMP4</accession>